<sequence length="432" mass="48244">MIYFTIAFLCNAGLFLALLEDRYRFWTTVSVTAAVYFLSLACGGLLSHAIKDIQLANQLSCLLNVLLLFLSSLFLSTNNFMQKLYLALLAMCNFAFLSFFCELLLGIMPFSTTGAFAGIFSVLLYLLFTALLCLCLYRPYHHFSDRGVSGFITGIFLISIFGYFLCLGSFDFLFRTNIFAARLLCAVLFYSAILFAFRSLFHAAKFRETSAEEAARRRILEMESGDFADMLAGIKEVKNARKNGEYALDTVKVMVLDGVSDRVPGYVDSIKASIAQSPMLRGYNENPYINAVIATKAALCSQSGIMFESSAFIGETPLKTGEICIIANELLTKAWLTASHFEGERKIHFTLFTAPEGLCFEAVYSAYPEPNEKFTLRGKNVAQVISWFLEDRTEDQDQTGLENTAEIVNRYSGKISISDSPEGKIVKVLVRY</sequence>
<dbReference type="Proteomes" id="UP001524473">
    <property type="component" value="Unassembled WGS sequence"/>
</dbReference>
<name>A0ABT1RVE0_9FIRM</name>
<feature type="transmembrane region" description="Helical" evidence="1">
    <location>
        <begin position="179"/>
        <end position="197"/>
    </location>
</feature>
<evidence type="ECO:0000313" key="2">
    <source>
        <dbReference type="EMBL" id="MCQ4838642.1"/>
    </source>
</evidence>
<keyword evidence="1" id="KW-1133">Transmembrane helix</keyword>
<gene>
    <name evidence="2" type="ORF">NE695_01785</name>
</gene>
<comment type="caution">
    <text evidence="2">The sequence shown here is derived from an EMBL/GenBank/DDBJ whole genome shotgun (WGS) entry which is preliminary data.</text>
</comment>
<dbReference type="EMBL" id="JANFZH010000002">
    <property type="protein sequence ID" value="MCQ4838642.1"/>
    <property type="molecule type" value="Genomic_DNA"/>
</dbReference>
<protein>
    <recommendedName>
        <fullName evidence="4">GHKL domain-containing protein</fullName>
    </recommendedName>
</protein>
<feature type="transmembrane region" description="Helical" evidence="1">
    <location>
        <begin position="114"/>
        <end position="137"/>
    </location>
</feature>
<keyword evidence="1" id="KW-0812">Transmembrane</keyword>
<reference evidence="2 3" key="1">
    <citation type="submission" date="2022-06" db="EMBL/GenBank/DDBJ databases">
        <title>Isolation of gut microbiota from human fecal samples.</title>
        <authorList>
            <person name="Pamer E.G."/>
            <person name="Barat B."/>
            <person name="Waligurski E."/>
            <person name="Medina S."/>
            <person name="Paddock L."/>
            <person name="Mostad J."/>
        </authorList>
    </citation>
    <scope>NUCLEOTIDE SEQUENCE [LARGE SCALE GENOMIC DNA]</scope>
    <source>
        <strain evidence="2 3">DFI.9.73</strain>
    </source>
</reference>
<evidence type="ECO:0008006" key="4">
    <source>
        <dbReference type="Google" id="ProtNLM"/>
    </source>
</evidence>
<dbReference type="RefSeq" id="WP_347128243.1">
    <property type="nucleotide sequence ID" value="NZ_JBDMDN010000002.1"/>
</dbReference>
<evidence type="ECO:0000256" key="1">
    <source>
        <dbReference type="SAM" id="Phobius"/>
    </source>
</evidence>
<organism evidence="2 3">
    <name type="scientific">Neglectibacter timonensis</name>
    <dbReference type="NCBI Taxonomy" id="1776382"/>
    <lineage>
        <taxon>Bacteria</taxon>
        <taxon>Bacillati</taxon>
        <taxon>Bacillota</taxon>
        <taxon>Clostridia</taxon>
        <taxon>Eubacteriales</taxon>
        <taxon>Oscillospiraceae</taxon>
        <taxon>Neglectibacter</taxon>
    </lineage>
</organism>
<feature type="transmembrane region" description="Helical" evidence="1">
    <location>
        <begin position="25"/>
        <end position="50"/>
    </location>
</feature>
<keyword evidence="1" id="KW-0472">Membrane</keyword>
<evidence type="ECO:0000313" key="3">
    <source>
        <dbReference type="Proteomes" id="UP001524473"/>
    </source>
</evidence>
<feature type="transmembrane region" description="Helical" evidence="1">
    <location>
        <begin position="56"/>
        <end position="77"/>
    </location>
</feature>
<accession>A0ABT1RVE0</accession>
<proteinExistence type="predicted"/>
<feature type="transmembrane region" description="Helical" evidence="1">
    <location>
        <begin position="149"/>
        <end position="173"/>
    </location>
</feature>
<keyword evidence="3" id="KW-1185">Reference proteome</keyword>
<feature type="transmembrane region" description="Helical" evidence="1">
    <location>
        <begin position="84"/>
        <end position="108"/>
    </location>
</feature>